<dbReference type="SUPFAM" id="SSF56300">
    <property type="entry name" value="Metallo-dependent phosphatases"/>
    <property type="match status" value="1"/>
</dbReference>
<gene>
    <name evidence="2" type="ORF">CWS72_11520</name>
</gene>
<dbReference type="GO" id="GO:0008803">
    <property type="term" value="F:bis(5'-nucleosyl)-tetraphosphatase (symmetrical) activity"/>
    <property type="evidence" value="ECO:0007669"/>
    <property type="project" value="TreeGrafter"/>
</dbReference>
<comment type="caution">
    <text evidence="2">The sequence shown here is derived from an EMBL/GenBank/DDBJ whole genome shotgun (WGS) entry which is preliminary data.</text>
</comment>
<dbReference type="PANTHER" id="PTHR42850:SF4">
    <property type="entry name" value="ZINC-DEPENDENT ENDOPOLYPHOSPHATASE"/>
    <property type="match status" value="1"/>
</dbReference>
<protein>
    <submittedName>
        <fullName evidence="2">Serine/threonine protein phosphatase</fullName>
    </submittedName>
</protein>
<keyword evidence="3" id="KW-1185">Reference proteome</keyword>
<accession>A0A2N3PVP0</accession>
<dbReference type="PANTHER" id="PTHR42850">
    <property type="entry name" value="METALLOPHOSPHOESTERASE"/>
    <property type="match status" value="1"/>
</dbReference>
<organism evidence="2 3">
    <name type="scientific">Telmatospirillum siberiense</name>
    <dbReference type="NCBI Taxonomy" id="382514"/>
    <lineage>
        <taxon>Bacteria</taxon>
        <taxon>Pseudomonadati</taxon>
        <taxon>Pseudomonadota</taxon>
        <taxon>Alphaproteobacteria</taxon>
        <taxon>Rhodospirillales</taxon>
        <taxon>Rhodospirillaceae</taxon>
        <taxon>Telmatospirillum</taxon>
    </lineage>
</organism>
<dbReference type="OrthoDB" id="9807890at2"/>
<dbReference type="Gene3D" id="3.60.21.10">
    <property type="match status" value="1"/>
</dbReference>
<sequence length="262" mass="29086">MIFSPSKLLSFLSGLAGQGGDVDRPPEVPAGRRLYVIGDIHGRADLLMTLRRQIREDAEGRGAARNVVIHIGDYVDRGEESHRVLDMLLDDPLPDFESIHLLGNHEKSLLQFLADASIGPYWVRYGGDATLYSFGVRPPAASASAAEFERARQLFASNFPSRYRSFLETLSCAHEEGDYLFVHAGIRPGIPLDRQSPDDLLWIREDFLFSNASHGRVVVHGHSISDQPEVRHNRIGIDTGAFASGHLTCLVLEGAERRFLQT</sequence>
<reference evidence="3" key="1">
    <citation type="submission" date="2017-12" db="EMBL/GenBank/DDBJ databases">
        <title>Draft genome sequence of Telmatospirillum siberiense 26-4b1T, an acidotolerant peatland alphaproteobacterium potentially involved in sulfur cycling.</title>
        <authorList>
            <person name="Hausmann B."/>
            <person name="Pjevac P."/>
            <person name="Schreck K."/>
            <person name="Herbold C.W."/>
            <person name="Daims H."/>
            <person name="Wagner M."/>
            <person name="Pester M."/>
            <person name="Loy A."/>
        </authorList>
    </citation>
    <scope>NUCLEOTIDE SEQUENCE [LARGE SCALE GENOMIC DNA]</scope>
    <source>
        <strain evidence="3">26-4b1</strain>
    </source>
</reference>
<name>A0A2N3PVP0_9PROT</name>
<evidence type="ECO:0000313" key="3">
    <source>
        <dbReference type="Proteomes" id="UP000233293"/>
    </source>
</evidence>
<dbReference type="AlphaFoldDB" id="A0A2N3PVP0"/>
<proteinExistence type="predicted"/>
<dbReference type="InterPro" id="IPR050126">
    <property type="entry name" value="Ap4A_hydrolase"/>
</dbReference>
<dbReference type="Proteomes" id="UP000233293">
    <property type="component" value="Unassembled WGS sequence"/>
</dbReference>
<dbReference type="InterPro" id="IPR004843">
    <property type="entry name" value="Calcineurin-like_PHP"/>
</dbReference>
<dbReference type="Pfam" id="PF00149">
    <property type="entry name" value="Metallophos"/>
    <property type="match status" value="1"/>
</dbReference>
<dbReference type="RefSeq" id="WP_101250755.1">
    <property type="nucleotide sequence ID" value="NZ_PIUM01000011.1"/>
</dbReference>
<dbReference type="GO" id="GO:0016791">
    <property type="term" value="F:phosphatase activity"/>
    <property type="evidence" value="ECO:0007669"/>
    <property type="project" value="TreeGrafter"/>
</dbReference>
<dbReference type="EMBL" id="PIUM01000011">
    <property type="protein sequence ID" value="PKU24469.1"/>
    <property type="molecule type" value="Genomic_DNA"/>
</dbReference>
<dbReference type="GO" id="GO:0110154">
    <property type="term" value="P:RNA decapping"/>
    <property type="evidence" value="ECO:0007669"/>
    <property type="project" value="TreeGrafter"/>
</dbReference>
<dbReference type="GO" id="GO:0005737">
    <property type="term" value="C:cytoplasm"/>
    <property type="evidence" value="ECO:0007669"/>
    <property type="project" value="TreeGrafter"/>
</dbReference>
<evidence type="ECO:0000259" key="1">
    <source>
        <dbReference type="Pfam" id="PF00149"/>
    </source>
</evidence>
<feature type="domain" description="Calcineurin-like phosphoesterase" evidence="1">
    <location>
        <begin position="33"/>
        <end position="226"/>
    </location>
</feature>
<evidence type="ECO:0000313" key="2">
    <source>
        <dbReference type="EMBL" id="PKU24469.1"/>
    </source>
</evidence>
<dbReference type="InterPro" id="IPR029052">
    <property type="entry name" value="Metallo-depent_PP-like"/>
</dbReference>